<evidence type="ECO:0000256" key="6">
    <source>
        <dbReference type="ARBA" id="ARBA00022842"/>
    </source>
</evidence>
<dbReference type="InterPro" id="IPR029062">
    <property type="entry name" value="Class_I_gatase-like"/>
</dbReference>
<accession>A0A9D2GSP8</accession>
<keyword evidence="6" id="KW-0460">Magnesium</keyword>
<name>A0A9D2GSP8_9BACT</name>
<keyword evidence="1 9" id="KW-0436">Ligase</keyword>
<dbReference type="Gene3D" id="1.10.8.750">
    <property type="entry name" value="Phosphoribosylformylglycinamidine synthase, linker domain"/>
    <property type="match status" value="1"/>
</dbReference>
<keyword evidence="5" id="KW-0067">ATP-binding</keyword>
<dbReference type="NCBIfam" id="TIGR01857">
    <property type="entry name" value="FGAM-synthase"/>
    <property type="match status" value="1"/>
</dbReference>
<organism evidence="9 10">
    <name type="scientific">Candidatus Mucispirillum faecigallinarum</name>
    <dbReference type="NCBI Taxonomy" id="2838699"/>
    <lineage>
        <taxon>Bacteria</taxon>
        <taxon>Pseudomonadati</taxon>
        <taxon>Deferribacterota</taxon>
        <taxon>Deferribacteres</taxon>
        <taxon>Deferribacterales</taxon>
        <taxon>Mucispirillaceae</taxon>
        <taxon>Mucispirillum</taxon>
    </lineage>
</organism>
<evidence type="ECO:0000256" key="4">
    <source>
        <dbReference type="ARBA" id="ARBA00022755"/>
    </source>
</evidence>
<dbReference type="GO" id="GO:0005524">
    <property type="term" value="F:ATP binding"/>
    <property type="evidence" value="ECO:0007669"/>
    <property type="project" value="UniProtKB-KW"/>
</dbReference>
<keyword evidence="4" id="KW-0658">Purine biosynthesis</keyword>
<keyword evidence="3" id="KW-0547">Nucleotide-binding</keyword>
<dbReference type="PANTHER" id="PTHR10099">
    <property type="entry name" value="PHOSPHORIBOSYLFORMYLGLYCINAMIDINE SYNTHASE"/>
    <property type="match status" value="1"/>
</dbReference>
<dbReference type="AlphaFoldDB" id="A0A9D2GSP8"/>
<dbReference type="GO" id="GO:0006164">
    <property type="term" value="P:purine nucleotide biosynthetic process"/>
    <property type="evidence" value="ECO:0007669"/>
    <property type="project" value="UniProtKB-KW"/>
</dbReference>
<dbReference type="Gene3D" id="3.90.650.10">
    <property type="entry name" value="PurM-like C-terminal domain"/>
    <property type="match status" value="1"/>
</dbReference>
<comment type="caution">
    <text evidence="9">The sequence shown here is derived from an EMBL/GenBank/DDBJ whole genome shotgun (WGS) entry which is preliminary data.</text>
</comment>
<dbReference type="SUPFAM" id="SSF55326">
    <property type="entry name" value="PurM N-terminal domain-like"/>
    <property type="match status" value="2"/>
</dbReference>
<dbReference type="PANTHER" id="PTHR10099:SF1">
    <property type="entry name" value="PHOSPHORIBOSYLFORMYLGLYCINAMIDINE SYNTHASE"/>
    <property type="match status" value="1"/>
</dbReference>
<dbReference type="SUPFAM" id="SSF56042">
    <property type="entry name" value="PurM C-terminal domain-like"/>
    <property type="match status" value="2"/>
</dbReference>
<evidence type="ECO:0000256" key="5">
    <source>
        <dbReference type="ARBA" id="ARBA00022840"/>
    </source>
</evidence>
<evidence type="ECO:0000259" key="7">
    <source>
        <dbReference type="Pfam" id="PF02769"/>
    </source>
</evidence>
<dbReference type="Pfam" id="PF02769">
    <property type="entry name" value="AIRS_C"/>
    <property type="match status" value="1"/>
</dbReference>
<dbReference type="Gene3D" id="3.40.50.880">
    <property type="match status" value="1"/>
</dbReference>
<sequence length="1236" mass="136256">MLKNDEMIAGLSKLTILNRYDVEGLSKEQLEKTLHTVFSEPMVDDVYLETYPFGSSKYFSVEYLPGQYDQRSDSAEQCVKVMTGAENVTVRCAKTYVLEGSVNDNDINKIKNIIVNHIDQRIASEVKPETLVLNMPEPEPVKEIADFINMNEKQLSALISSMGLAMNIDDIKFSQDYFKNQEKRNPTETELKLLDTYWSDHCRHTTFNTILEDIKIENGRYSALFNDVLNMYESMRHEIYGEKISNKPKSLMDMAVIGARDAKRKGLLNNLEKSEENNACSIEIDVNIDGTKEKWLLQFKNETHNHPTEIEPFGGAATCVGGAIRDPLSGRAYVYQSMRITGGADPRKPVEDYLKGKKLSQRKIVQDAAKGFSSYGNQIGLTTGYVQEFYHDGFIAKRLETGAVIGACPKKSVRRESPSAGDVIILLGGRTGRDGVGGATGSSKEHDASSIEICGAEVQKGNAPEEHKIQRLFRKENVSKMIKKCNDFGAGGVAVAIGELADGLEINLNKVPKKYEGLSGTEIALSESQERMAVVVCENDLENFIKECNKENLEATMVARVTDTNRLQMMHNGKMIVDISREFLDSAGAARYQNAFIVNPSKTNYIEDRKYNTFNELIENTLSDLNVCSQKGLVEMFDSSIGASSVITPFGGKTAKTPAQSMVAKIPVLHGDTTTVSIMASGYNPYIMQWSPFHGAFFAVIESVSKVAAAGGRLEDVRLSFQEYFERLSSDDKRWGKPAAALLGALKAQYDLGLAAIGGKDSMSGTFKDSETGREINVPPTLISFAVAPADLANIVTNQLENDGGDVYLLKTPVSSDDLIDTASFKENLKTLEKLIADKVVKAVHTVTNGGIIESLAKMAFGNMAGLNIENISLNELSFPYYGSFIIQTKKGFDISAVKNISKIASLNNSHEFIYNNEKISLDNALSIWESPLEHIFPSKTESDKNIIKAQDYKERSPLKKAKVIVKPQVAVLALPGTNCEYDTKRIFEKAGSRTVEPFIFRNMSVEDAVESCNEFAEIVNKSQILVLPGGFSAGDEPEGSGKFYVSVLKNDKVRQAVDDLINKRDGLIIGICNGFQALIKTGILTHGHICDLTENDATLSFNTIGRHVSQMVHTRVTSLNSPWMNLRNIGEIDIVPVSHGEGRFTAPQEVIDKLFENGQVLFQYTDLEGNITMASPYNPNGSVMAIEGICSPCGRALGKMGHSERVGHGVHINNAYGNMDQRLFEAGVKYFTGEE</sequence>
<evidence type="ECO:0000313" key="10">
    <source>
        <dbReference type="Proteomes" id="UP000824176"/>
    </source>
</evidence>
<reference evidence="9" key="2">
    <citation type="submission" date="2021-04" db="EMBL/GenBank/DDBJ databases">
        <authorList>
            <person name="Gilroy R."/>
        </authorList>
    </citation>
    <scope>NUCLEOTIDE SEQUENCE</scope>
    <source>
        <strain evidence="9">ChiW4-1371</strain>
    </source>
</reference>
<dbReference type="CDD" id="cd02203">
    <property type="entry name" value="PurL_repeat1"/>
    <property type="match status" value="1"/>
</dbReference>
<dbReference type="InterPro" id="IPR010141">
    <property type="entry name" value="FGAM_synthase"/>
</dbReference>
<dbReference type="InterPro" id="IPR036921">
    <property type="entry name" value="PurM-like_N_sf"/>
</dbReference>
<dbReference type="Pfam" id="PF18072">
    <property type="entry name" value="FGAR-AT_linker"/>
    <property type="match status" value="1"/>
</dbReference>
<dbReference type="InterPro" id="IPR041609">
    <property type="entry name" value="PurL_linker"/>
</dbReference>
<dbReference type="GO" id="GO:0004642">
    <property type="term" value="F:phosphoribosylformylglycinamidine synthase activity"/>
    <property type="evidence" value="ECO:0007669"/>
    <property type="project" value="UniProtKB-EC"/>
</dbReference>
<feature type="domain" description="PurM-like C-terminal" evidence="7">
    <location>
        <begin position="420"/>
        <end position="570"/>
    </location>
</feature>
<dbReference type="GO" id="GO:0005737">
    <property type="term" value="C:cytoplasm"/>
    <property type="evidence" value="ECO:0007669"/>
    <property type="project" value="TreeGrafter"/>
</dbReference>
<dbReference type="InterPro" id="IPR036676">
    <property type="entry name" value="PurM-like_C_sf"/>
</dbReference>
<gene>
    <name evidence="9" type="ORF">H9804_00010</name>
</gene>
<evidence type="ECO:0000313" key="9">
    <source>
        <dbReference type="EMBL" id="HIZ88305.1"/>
    </source>
</evidence>
<evidence type="ECO:0000256" key="3">
    <source>
        <dbReference type="ARBA" id="ARBA00022741"/>
    </source>
</evidence>
<evidence type="ECO:0000256" key="2">
    <source>
        <dbReference type="ARBA" id="ARBA00022723"/>
    </source>
</evidence>
<dbReference type="EC" id="6.3.5.3" evidence="9"/>
<dbReference type="FunFam" id="3.30.1330.10:FF:000013">
    <property type="entry name" value="Phosphoribosylformylglycinamidine synthase"/>
    <property type="match status" value="1"/>
</dbReference>
<dbReference type="Gene3D" id="3.30.1330.10">
    <property type="entry name" value="PurM-like, N-terminal domain"/>
    <property type="match status" value="2"/>
</dbReference>
<feature type="non-terminal residue" evidence="9">
    <location>
        <position position="1"/>
    </location>
</feature>
<evidence type="ECO:0000256" key="1">
    <source>
        <dbReference type="ARBA" id="ARBA00022598"/>
    </source>
</evidence>
<protein>
    <submittedName>
        <fullName evidence="9">Phosphoribosylformylglycinamidine synthase</fullName>
        <ecNumber evidence="9">6.3.5.3</ecNumber>
    </submittedName>
</protein>
<feature type="domain" description="Phosphoribosylformylglycinamidine synthase linker" evidence="8">
    <location>
        <begin position="160"/>
        <end position="204"/>
    </location>
</feature>
<dbReference type="Pfam" id="PF13507">
    <property type="entry name" value="GATase_5"/>
    <property type="match status" value="1"/>
</dbReference>
<dbReference type="EMBL" id="DXAQ01000001">
    <property type="protein sequence ID" value="HIZ88305.1"/>
    <property type="molecule type" value="Genomic_DNA"/>
</dbReference>
<proteinExistence type="predicted"/>
<dbReference type="SMART" id="SM01211">
    <property type="entry name" value="GATase_5"/>
    <property type="match status" value="1"/>
</dbReference>
<dbReference type="Proteomes" id="UP000824176">
    <property type="component" value="Unassembled WGS sequence"/>
</dbReference>
<dbReference type="CDD" id="cd02204">
    <property type="entry name" value="PurL_repeat2"/>
    <property type="match status" value="1"/>
</dbReference>
<dbReference type="SUPFAM" id="SSF52317">
    <property type="entry name" value="Class I glutamine amidotransferase-like"/>
    <property type="match status" value="1"/>
</dbReference>
<dbReference type="InterPro" id="IPR010918">
    <property type="entry name" value="PurM-like_C_dom"/>
</dbReference>
<reference evidence="9" key="1">
    <citation type="journal article" date="2021" name="PeerJ">
        <title>Extensive microbial diversity within the chicken gut microbiome revealed by metagenomics and culture.</title>
        <authorList>
            <person name="Gilroy R."/>
            <person name="Ravi A."/>
            <person name="Getino M."/>
            <person name="Pursley I."/>
            <person name="Horton D.L."/>
            <person name="Alikhan N.F."/>
            <person name="Baker D."/>
            <person name="Gharbi K."/>
            <person name="Hall N."/>
            <person name="Watson M."/>
            <person name="Adriaenssens E.M."/>
            <person name="Foster-Nyarko E."/>
            <person name="Jarju S."/>
            <person name="Secka A."/>
            <person name="Antonio M."/>
            <person name="Oren A."/>
            <person name="Chaudhuri R.R."/>
            <person name="La Ragione R."/>
            <person name="Hildebrand F."/>
            <person name="Pallen M.J."/>
        </authorList>
    </citation>
    <scope>NUCLEOTIDE SEQUENCE</scope>
    <source>
        <strain evidence="9">ChiW4-1371</strain>
    </source>
</reference>
<evidence type="ECO:0000259" key="8">
    <source>
        <dbReference type="Pfam" id="PF18072"/>
    </source>
</evidence>
<dbReference type="GO" id="GO:0046872">
    <property type="term" value="F:metal ion binding"/>
    <property type="evidence" value="ECO:0007669"/>
    <property type="project" value="UniProtKB-KW"/>
</dbReference>
<keyword evidence="2" id="KW-0479">Metal-binding</keyword>